<protein>
    <submittedName>
        <fullName evidence="2">Uncharacterized protein</fullName>
    </submittedName>
</protein>
<reference evidence="2 3" key="1">
    <citation type="journal article" date="2016" name="Nat. Commun.">
        <title>Extremotolerant tardigrade genome and improved radiotolerance of human cultured cells by tardigrade-unique protein.</title>
        <authorList>
            <person name="Hashimoto T."/>
            <person name="Horikawa D.D."/>
            <person name="Saito Y."/>
            <person name="Kuwahara H."/>
            <person name="Kozuka-Hata H."/>
            <person name="Shin-I T."/>
            <person name="Minakuchi Y."/>
            <person name="Ohishi K."/>
            <person name="Motoyama A."/>
            <person name="Aizu T."/>
            <person name="Enomoto A."/>
            <person name="Kondo K."/>
            <person name="Tanaka S."/>
            <person name="Hara Y."/>
            <person name="Koshikawa S."/>
            <person name="Sagara H."/>
            <person name="Miura T."/>
            <person name="Yokobori S."/>
            <person name="Miyagawa K."/>
            <person name="Suzuki Y."/>
            <person name="Kubo T."/>
            <person name="Oyama M."/>
            <person name="Kohara Y."/>
            <person name="Fujiyama A."/>
            <person name="Arakawa K."/>
            <person name="Katayama T."/>
            <person name="Toyoda A."/>
            <person name="Kunieda T."/>
        </authorList>
    </citation>
    <scope>NUCLEOTIDE SEQUENCE [LARGE SCALE GENOMIC DNA]</scope>
    <source>
        <strain evidence="2 3">YOKOZUNA-1</strain>
    </source>
</reference>
<dbReference type="EMBL" id="BDGG01000013">
    <property type="protein sequence ID" value="GAV06397.1"/>
    <property type="molecule type" value="Genomic_DNA"/>
</dbReference>
<organism evidence="2 3">
    <name type="scientific">Ramazzottius varieornatus</name>
    <name type="common">Water bear</name>
    <name type="synonym">Tardigrade</name>
    <dbReference type="NCBI Taxonomy" id="947166"/>
    <lineage>
        <taxon>Eukaryota</taxon>
        <taxon>Metazoa</taxon>
        <taxon>Ecdysozoa</taxon>
        <taxon>Tardigrada</taxon>
        <taxon>Eutardigrada</taxon>
        <taxon>Parachela</taxon>
        <taxon>Hypsibioidea</taxon>
        <taxon>Ramazzottiidae</taxon>
        <taxon>Ramazzottius</taxon>
    </lineage>
</organism>
<keyword evidence="3" id="KW-1185">Reference proteome</keyword>
<proteinExistence type="predicted"/>
<dbReference type="AlphaFoldDB" id="A0A1D1VYB0"/>
<dbReference type="Proteomes" id="UP000186922">
    <property type="component" value="Unassembled WGS sequence"/>
</dbReference>
<feature type="region of interest" description="Disordered" evidence="1">
    <location>
        <begin position="1"/>
        <end position="39"/>
    </location>
</feature>
<accession>A0A1D1VYB0</accession>
<feature type="compositionally biased region" description="Polar residues" evidence="1">
    <location>
        <begin position="56"/>
        <end position="77"/>
    </location>
</feature>
<evidence type="ECO:0000313" key="2">
    <source>
        <dbReference type="EMBL" id="GAV06397.1"/>
    </source>
</evidence>
<comment type="caution">
    <text evidence="2">The sequence shown here is derived from an EMBL/GenBank/DDBJ whole genome shotgun (WGS) entry which is preliminary data.</text>
</comment>
<feature type="region of interest" description="Disordered" evidence="1">
    <location>
        <begin position="54"/>
        <end position="77"/>
    </location>
</feature>
<sequence>MGAGGFERPSNGGAKRRSASRRGVQRAQPPDVVRANTSVQGWKGSALMVGAGSYERPSNGSAKCPNASWQSLGFTAP</sequence>
<evidence type="ECO:0000313" key="3">
    <source>
        <dbReference type="Proteomes" id="UP000186922"/>
    </source>
</evidence>
<feature type="compositionally biased region" description="Basic residues" evidence="1">
    <location>
        <begin position="14"/>
        <end position="24"/>
    </location>
</feature>
<evidence type="ECO:0000256" key="1">
    <source>
        <dbReference type="SAM" id="MobiDB-lite"/>
    </source>
</evidence>
<name>A0A1D1VYB0_RAMVA</name>
<gene>
    <name evidence="2" type="primary">RvY_16401-1</name>
    <name evidence="2" type="synonym">RvY_16401.1</name>
    <name evidence="2" type="ORF">RvY_16401</name>
</gene>